<comment type="caution">
    <text evidence="3">The sequence shown here is derived from an EMBL/GenBank/DDBJ whole genome shotgun (WGS) entry which is preliminary data.</text>
</comment>
<dbReference type="Proteomes" id="UP001210925">
    <property type="component" value="Unassembled WGS sequence"/>
</dbReference>
<evidence type="ECO:0000313" key="3">
    <source>
        <dbReference type="EMBL" id="KAJ3260991.1"/>
    </source>
</evidence>
<evidence type="ECO:0000313" key="4">
    <source>
        <dbReference type="Proteomes" id="UP001210925"/>
    </source>
</evidence>
<feature type="compositionally biased region" description="Basic residues" evidence="2">
    <location>
        <begin position="28"/>
        <end position="45"/>
    </location>
</feature>
<accession>A0AAD5Y7T4</accession>
<organism evidence="3 4">
    <name type="scientific">Boothiomyces macroporosus</name>
    <dbReference type="NCBI Taxonomy" id="261099"/>
    <lineage>
        <taxon>Eukaryota</taxon>
        <taxon>Fungi</taxon>
        <taxon>Fungi incertae sedis</taxon>
        <taxon>Chytridiomycota</taxon>
        <taxon>Chytridiomycota incertae sedis</taxon>
        <taxon>Chytridiomycetes</taxon>
        <taxon>Rhizophydiales</taxon>
        <taxon>Terramycetaceae</taxon>
        <taxon>Boothiomyces</taxon>
    </lineage>
</organism>
<dbReference type="AlphaFoldDB" id="A0AAD5Y7T4"/>
<sequence>MESEADMSADEDLLPMDTVQEDPPAGKKDKKKKKKKKKKKGKKIKLPKDLVMNERGEIVTVKEYVLEKTVSTNETLQENLISQEKDALQVIAALHKETERKDSQIKDLLMNAKRVEENAEKARQAVMQEYTQKVEGWKA</sequence>
<dbReference type="EMBL" id="JADGKB010000008">
    <property type="protein sequence ID" value="KAJ3260991.1"/>
    <property type="molecule type" value="Genomic_DNA"/>
</dbReference>
<keyword evidence="4" id="KW-1185">Reference proteome</keyword>
<evidence type="ECO:0000256" key="1">
    <source>
        <dbReference type="SAM" id="Coils"/>
    </source>
</evidence>
<keyword evidence="1" id="KW-0175">Coiled coil</keyword>
<proteinExistence type="predicted"/>
<feature type="coiled-coil region" evidence="1">
    <location>
        <begin position="105"/>
        <end position="132"/>
    </location>
</feature>
<gene>
    <name evidence="3" type="ORF">HK103_006946</name>
</gene>
<feature type="region of interest" description="Disordered" evidence="2">
    <location>
        <begin position="1"/>
        <end position="45"/>
    </location>
</feature>
<protein>
    <submittedName>
        <fullName evidence="3">Uncharacterized protein</fullName>
    </submittedName>
</protein>
<evidence type="ECO:0000256" key="2">
    <source>
        <dbReference type="SAM" id="MobiDB-lite"/>
    </source>
</evidence>
<feature type="compositionally biased region" description="Acidic residues" evidence="2">
    <location>
        <begin position="1"/>
        <end position="14"/>
    </location>
</feature>
<name>A0AAD5Y7T4_9FUNG</name>
<reference evidence="3" key="1">
    <citation type="submission" date="2020-05" db="EMBL/GenBank/DDBJ databases">
        <title>Phylogenomic resolution of chytrid fungi.</title>
        <authorList>
            <person name="Stajich J.E."/>
            <person name="Amses K."/>
            <person name="Simmons R."/>
            <person name="Seto K."/>
            <person name="Myers J."/>
            <person name="Bonds A."/>
            <person name="Quandt C.A."/>
            <person name="Barry K."/>
            <person name="Liu P."/>
            <person name="Grigoriev I."/>
            <person name="Longcore J.E."/>
            <person name="James T.Y."/>
        </authorList>
    </citation>
    <scope>NUCLEOTIDE SEQUENCE</scope>
    <source>
        <strain evidence="3">PLAUS21</strain>
    </source>
</reference>